<comment type="caution">
    <text evidence="2">The sequence shown here is derived from an EMBL/GenBank/DDBJ whole genome shotgun (WGS) entry which is preliminary data.</text>
</comment>
<feature type="non-terminal residue" evidence="2">
    <location>
        <position position="553"/>
    </location>
</feature>
<proteinExistence type="predicted"/>
<protein>
    <submittedName>
        <fullName evidence="2">Uncharacterized protein</fullName>
    </submittedName>
</protein>
<dbReference type="EMBL" id="CAJNNV010005893">
    <property type="protein sequence ID" value="CAE8592798.1"/>
    <property type="molecule type" value="Genomic_DNA"/>
</dbReference>
<reference evidence="2" key="1">
    <citation type="submission" date="2021-02" db="EMBL/GenBank/DDBJ databases">
        <authorList>
            <person name="Dougan E. K."/>
            <person name="Rhodes N."/>
            <person name="Thang M."/>
            <person name="Chan C."/>
        </authorList>
    </citation>
    <scope>NUCLEOTIDE SEQUENCE</scope>
</reference>
<dbReference type="AlphaFoldDB" id="A0A813E5A5"/>
<feature type="compositionally biased region" description="Low complexity" evidence="1">
    <location>
        <begin position="42"/>
        <end position="51"/>
    </location>
</feature>
<gene>
    <name evidence="2" type="ORF">PGLA1383_LOCUS11422</name>
</gene>
<evidence type="ECO:0000256" key="1">
    <source>
        <dbReference type="SAM" id="MobiDB-lite"/>
    </source>
</evidence>
<accession>A0A813E5A5</accession>
<evidence type="ECO:0000313" key="2">
    <source>
        <dbReference type="EMBL" id="CAE8592798.1"/>
    </source>
</evidence>
<sequence>MCEACSSATRGFLAAGDCEGLTSLVEEVEFTSHWSYEDDSNNDSTNASNDSVRNRSMVETRVPRYWSWHQQSGEGSFVPSPDLNGWMLTIDAQNLSVGYHYRLCLDVDGVGTMQGYGYTGVKAFVSPVKATDVDLPLPRARDAELQLSCPLGPSGASAFLATSCDTTLPATTRVTSLGEVRTASVPVLSAGSASACSVMLDTAHLPGGRHFTLCVGVAGSGASLGMIGLPALGDALVKVYVTPISAFTSPRGHGVVLLGQNEKLFITCSRCTGSSEVFISSGACFVGLASANSSFKSTPTFASLLLGSSSQWEAVLDTSAMPAGQAYRLCVDLDGHIDSTLGPGDSGQFVRISGVLAVSATGLAASRVTVPLQCSGCSTSTAAYLSSSCSVGPLDVISGPLRDAPVSMALDGMGGFTVTPGISGLELFRHYDLCVDLDGIGTVSESFFSGHSVFLSGLLQVLGFSTVFKAPAQPISLSCSGCIDTSKAYLGLSCGGAGGFAAALGATAKAAPTTVIRTSGTSELLSVDAALLDAGKHYVLCWQQYEQCGPGMV</sequence>
<keyword evidence="3" id="KW-1185">Reference proteome</keyword>
<dbReference type="Proteomes" id="UP000654075">
    <property type="component" value="Unassembled WGS sequence"/>
</dbReference>
<feature type="region of interest" description="Disordered" evidence="1">
    <location>
        <begin position="35"/>
        <end position="54"/>
    </location>
</feature>
<evidence type="ECO:0000313" key="3">
    <source>
        <dbReference type="Proteomes" id="UP000654075"/>
    </source>
</evidence>
<name>A0A813E5A5_POLGL</name>
<organism evidence="2 3">
    <name type="scientific">Polarella glacialis</name>
    <name type="common">Dinoflagellate</name>
    <dbReference type="NCBI Taxonomy" id="89957"/>
    <lineage>
        <taxon>Eukaryota</taxon>
        <taxon>Sar</taxon>
        <taxon>Alveolata</taxon>
        <taxon>Dinophyceae</taxon>
        <taxon>Suessiales</taxon>
        <taxon>Suessiaceae</taxon>
        <taxon>Polarella</taxon>
    </lineage>
</organism>